<proteinExistence type="predicted"/>
<reference evidence="3" key="1">
    <citation type="submission" date="2013-12" db="EMBL/GenBank/DDBJ databases">
        <authorList>
            <person name="Omoto C.K."/>
            <person name="Sibley D."/>
            <person name="Venepally P."/>
            <person name="Hadjithomas M."/>
            <person name="Karamycheva S."/>
            <person name="Brunk B."/>
            <person name="Roos D."/>
            <person name="Caler E."/>
            <person name="Lorenzi H."/>
        </authorList>
    </citation>
    <scope>NUCLEOTIDE SEQUENCE</scope>
</reference>
<dbReference type="PANTHER" id="PTHR15606:SF4">
    <property type="entry name" value="DNAJ HOMOLOG SUBFAMILY C MEMBER 8"/>
    <property type="match status" value="1"/>
</dbReference>
<dbReference type="Pfam" id="PF00226">
    <property type="entry name" value="DnaJ"/>
    <property type="match status" value="1"/>
</dbReference>
<gene>
    <name evidence="3" type="ORF">GNI_023760</name>
</gene>
<evidence type="ECO:0000259" key="2">
    <source>
        <dbReference type="PROSITE" id="PS50076"/>
    </source>
</evidence>
<dbReference type="InterPro" id="IPR036869">
    <property type="entry name" value="J_dom_sf"/>
</dbReference>
<evidence type="ECO:0000313" key="4">
    <source>
        <dbReference type="Proteomes" id="UP000019763"/>
    </source>
</evidence>
<dbReference type="CDD" id="cd06257">
    <property type="entry name" value="DnaJ"/>
    <property type="match status" value="1"/>
</dbReference>
<keyword evidence="4" id="KW-1185">Reference proteome</keyword>
<feature type="compositionally biased region" description="Basic and acidic residues" evidence="1">
    <location>
        <begin position="1"/>
        <end position="14"/>
    </location>
</feature>
<dbReference type="AlphaFoldDB" id="A0A023BBH4"/>
<dbReference type="PROSITE" id="PS50076">
    <property type="entry name" value="DNAJ_2"/>
    <property type="match status" value="1"/>
</dbReference>
<accession>A0A023BBH4</accession>
<dbReference type="SMART" id="SM00271">
    <property type="entry name" value="DnaJ"/>
    <property type="match status" value="1"/>
</dbReference>
<dbReference type="SUPFAM" id="SSF46565">
    <property type="entry name" value="Chaperone J-domain"/>
    <property type="match status" value="1"/>
</dbReference>
<dbReference type="eggNOG" id="KOG1150">
    <property type="taxonomic scope" value="Eukaryota"/>
</dbReference>
<dbReference type="EMBL" id="AFNH02000176">
    <property type="protein sequence ID" value="EZG79916.1"/>
    <property type="molecule type" value="Genomic_DNA"/>
</dbReference>
<comment type="caution">
    <text evidence="3">The sequence shown here is derived from an EMBL/GenBank/DDBJ whole genome shotgun (WGS) entry which is preliminary data.</text>
</comment>
<dbReference type="VEuPathDB" id="CryptoDB:GNI_023760"/>
<dbReference type="PANTHER" id="PTHR15606">
    <property type="entry name" value="DNAJ HOMOLOG SUBFAMILY C MEMBER 8/LIPOPOLYSACCHARIDE SPECIFIC RESPONSE-7-RELATED"/>
    <property type="match status" value="1"/>
</dbReference>
<protein>
    <submittedName>
        <fullName evidence="3">DnaJ domain protein</fullName>
    </submittedName>
</protein>
<feature type="region of interest" description="Disordered" evidence="1">
    <location>
        <begin position="1"/>
        <end position="99"/>
    </location>
</feature>
<feature type="compositionally biased region" description="Basic and acidic residues" evidence="1">
    <location>
        <begin position="24"/>
        <end position="40"/>
    </location>
</feature>
<sequence>MADGSTFDRARVEDSAPAQPSCVKSEESETKQEVEPDWLVKSRIVKPQQGQQQAAVTRLDHDVSSNHGVSTEKSVRTGEVHAAPPPVADTATHETSSKDDPFASFLSSVGGMDVLKKAKPGEIPVPTSTGLLLPKAEKSAAERSLESGLFELDECQVEWSTGENEVERILILAQSGGAPVADGDEGLVYYRMLKLPTLASEELIKRHYKKLSILIHPDKCAHARANEAFHALNSAHRELLKPEYRLKYRATIDEAREMYKEDLRKENRARKKRGEEEIPFDDADPAVAKRIVELSEQILVERKQRLEYSEQCKQNNILYEKMQHDQKLADEYQRKLELNKWKENQEERVCGWRQFRESGAMKRFRLNESILEQDKRRRPG</sequence>
<dbReference type="GO" id="GO:0005634">
    <property type="term" value="C:nucleus"/>
    <property type="evidence" value="ECO:0007669"/>
    <property type="project" value="TreeGrafter"/>
</dbReference>
<dbReference type="OrthoDB" id="10250354at2759"/>
<dbReference type="RefSeq" id="XP_011134361.1">
    <property type="nucleotide sequence ID" value="XM_011136059.1"/>
</dbReference>
<name>A0A023BBH4_GRENI</name>
<dbReference type="Proteomes" id="UP000019763">
    <property type="component" value="Unassembled WGS sequence"/>
</dbReference>
<dbReference type="Gene3D" id="1.10.287.110">
    <property type="entry name" value="DnaJ domain"/>
    <property type="match status" value="1"/>
</dbReference>
<dbReference type="InterPro" id="IPR042858">
    <property type="entry name" value="DNAJC8"/>
</dbReference>
<evidence type="ECO:0000256" key="1">
    <source>
        <dbReference type="SAM" id="MobiDB-lite"/>
    </source>
</evidence>
<dbReference type="InterPro" id="IPR001623">
    <property type="entry name" value="DnaJ_domain"/>
</dbReference>
<dbReference type="GeneID" id="22911089"/>
<organism evidence="3 4">
    <name type="scientific">Gregarina niphandrodes</name>
    <name type="common">Septate eugregarine</name>
    <dbReference type="NCBI Taxonomy" id="110365"/>
    <lineage>
        <taxon>Eukaryota</taxon>
        <taxon>Sar</taxon>
        <taxon>Alveolata</taxon>
        <taxon>Apicomplexa</taxon>
        <taxon>Conoidasida</taxon>
        <taxon>Gregarinasina</taxon>
        <taxon>Eugregarinorida</taxon>
        <taxon>Gregarinidae</taxon>
        <taxon>Gregarina</taxon>
    </lineage>
</organism>
<evidence type="ECO:0000313" key="3">
    <source>
        <dbReference type="EMBL" id="EZG79916.1"/>
    </source>
</evidence>
<feature type="domain" description="J" evidence="2">
    <location>
        <begin position="188"/>
        <end position="256"/>
    </location>
</feature>